<keyword evidence="7" id="KW-0319">Glycerol metabolism</keyword>
<dbReference type="PANTHER" id="PTHR31650">
    <property type="entry name" value="O-ACYLTRANSFERASE (WSD1-LIKE) FAMILY PROTEIN"/>
    <property type="match status" value="1"/>
</dbReference>
<evidence type="ECO:0000256" key="9">
    <source>
        <dbReference type="ARBA" id="ARBA00023315"/>
    </source>
</evidence>
<organism evidence="13 14">
    <name type="scientific">Cyclonatronum proteinivorum</name>
    <dbReference type="NCBI Taxonomy" id="1457365"/>
    <lineage>
        <taxon>Bacteria</taxon>
        <taxon>Pseudomonadati</taxon>
        <taxon>Balneolota</taxon>
        <taxon>Balneolia</taxon>
        <taxon>Balneolales</taxon>
        <taxon>Cyclonatronaceae</taxon>
        <taxon>Cyclonatronum</taxon>
    </lineage>
</organism>
<keyword evidence="8" id="KW-0443">Lipid metabolism</keyword>
<dbReference type="AlphaFoldDB" id="A0A345UG32"/>
<sequence>MARRELMSNVDRAWLRMEEPSNLMMVTALLTTKEKVLYDDLLELLKERLMKFDRFRQRVILRGIIFEDTYWEDVPFFDPADHVTRTSIANENPRDELQALAGTLMSTPLDYDKPLWHITMIDDVREGTGFIIRLHHCIADGNALVRVLLSMMTTDKKLLKPEKEAESTERPTFLDPVVDVLLNAWVSAETMVKLSYRLLKRPSQVFDWAKMTIEGGFSLGRLVLRWPDPKTMLKQKLQNQKLASWSWEIPLERVKEIRRGAGATVNDVVVTAAAGALGRYLKARGEETTDMNIRAAIPVDIRQSTDPFAMGNKFGLVFLSLPVGMEDLRERLTEQKRRMDELKNTPEAFVSFLVLNTMGAAPKEIESLVVDVIGTKTSLVLTNVPGPSVPLYLAGCEVDNILFWVPQAGRVGLGISVISYNNKVRIGVATDAQIIPDPAAIVDAFQEELDAMHELFVGPETSPSP</sequence>
<protein>
    <recommendedName>
        <fullName evidence="4">diacylglycerol O-acyltransferase</fullName>
        <ecNumber evidence="4">2.3.1.20</ecNumber>
    </recommendedName>
</protein>
<feature type="domain" description="O-acyltransferase WSD1-like N-terminal" evidence="11">
    <location>
        <begin position="7"/>
        <end position="269"/>
    </location>
</feature>
<comment type="similarity">
    <text evidence="3">Belongs to the long-chain O-acyltransferase family.</text>
</comment>
<dbReference type="UniPathway" id="UPA00282"/>
<dbReference type="GO" id="GO:0004144">
    <property type="term" value="F:diacylglycerol O-acyltransferase activity"/>
    <property type="evidence" value="ECO:0007669"/>
    <property type="project" value="UniProtKB-EC"/>
</dbReference>
<evidence type="ECO:0000313" key="14">
    <source>
        <dbReference type="Proteomes" id="UP000254808"/>
    </source>
</evidence>
<dbReference type="KEGG" id="cprv:CYPRO_0146"/>
<dbReference type="InterPro" id="IPR014292">
    <property type="entry name" value="Acyl_transf_WS/DGAT"/>
</dbReference>
<dbReference type="PANTHER" id="PTHR31650:SF1">
    <property type="entry name" value="WAX ESTER SYNTHASE_DIACYLGLYCEROL ACYLTRANSFERASE 4-RELATED"/>
    <property type="match status" value="1"/>
</dbReference>
<dbReference type="NCBIfam" id="TIGR02946">
    <property type="entry name" value="acyl_WS_DGAT"/>
    <property type="match status" value="1"/>
</dbReference>
<evidence type="ECO:0000259" key="11">
    <source>
        <dbReference type="Pfam" id="PF03007"/>
    </source>
</evidence>
<keyword evidence="14" id="KW-1185">Reference proteome</keyword>
<gene>
    <name evidence="13" type="ORF">CYPRO_0146</name>
</gene>
<reference evidence="13 14" key="1">
    <citation type="submission" date="2018-03" db="EMBL/GenBank/DDBJ databases">
        <title>Phenotypic and genomic properties of Cyclonatronum proteinivorum gen. nov., sp. nov., a haloalkaliphilic bacteroidete from soda lakes possessing Na+-translocating rhodopsin.</title>
        <authorList>
            <person name="Toshchakov S.V."/>
            <person name="Korzhenkov A."/>
            <person name="Samarov N.I."/>
            <person name="Kublanov I.V."/>
            <person name="Muntyan M.S."/>
            <person name="Sorokin D.Y."/>
        </authorList>
    </citation>
    <scope>NUCLEOTIDE SEQUENCE [LARGE SCALE GENOMIC DNA]</scope>
    <source>
        <strain evidence="13 14">Omega</strain>
    </source>
</reference>
<evidence type="ECO:0000256" key="6">
    <source>
        <dbReference type="ARBA" id="ARBA00022679"/>
    </source>
</evidence>
<dbReference type="EMBL" id="CP027806">
    <property type="protein sequence ID" value="AXI99433.1"/>
    <property type="molecule type" value="Genomic_DNA"/>
</dbReference>
<keyword evidence="6 13" id="KW-0808">Transferase</keyword>
<evidence type="ECO:0000256" key="2">
    <source>
        <dbReference type="ARBA" id="ARBA00005189"/>
    </source>
</evidence>
<dbReference type="GO" id="GO:0019432">
    <property type="term" value="P:triglyceride biosynthetic process"/>
    <property type="evidence" value="ECO:0007669"/>
    <property type="project" value="UniProtKB-UniPathway"/>
</dbReference>
<dbReference type="RefSeq" id="WP_114982675.1">
    <property type="nucleotide sequence ID" value="NZ_CP027806.1"/>
</dbReference>
<comment type="pathway">
    <text evidence="2">Lipid metabolism.</text>
</comment>
<evidence type="ECO:0000256" key="5">
    <source>
        <dbReference type="ARBA" id="ARBA00022516"/>
    </source>
</evidence>
<dbReference type="InterPro" id="IPR004255">
    <property type="entry name" value="O-acyltransferase_WSD1_N"/>
</dbReference>
<feature type="domain" description="O-acyltransferase WSD1 C-terminal" evidence="12">
    <location>
        <begin position="310"/>
        <end position="452"/>
    </location>
</feature>
<evidence type="ECO:0000256" key="10">
    <source>
        <dbReference type="ARBA" id="ARBA00048109"/>
    </source>
</evidence>
<comment type="pathway">
    <text evidence="1">Glycerolipid metabolism; triacylglycerol biosynthesis.</text>
</comment>
<comment type="catalytic activity">
    <reaction evidence="10">
        <text>an acyl-CoA + a 1,2-diacyl-sn-glycerol = a triacyl-sn-glycerol + CoA</text>
        <dbReference type="Rhea" id="RHEA:10868"/>
        <dbReference type="ChEBI" id="CHEBI:17815"/>
        <dbReference type="ChEBI" id="CHEBI:57287"/>
        <dbReference type="ChEBI" id="CHEBI:58342"/>
        <dbReference type="ChEBI" id="CHEBI:64615"/>
        <dbReference type="EC" id="2.3.1.20"/>
    </reaction>
</comment>
<dbReference type="SUPFAM" id="SSF52777">
    <property type="entry name" value="CoA-dependent acyltransferases"/>
    <property type="match status" value="1"/>
</dbReference>
<keyword evidence="9 13" id="KW-0012">Acyltransferase</keyword>
<accession>A0A345UG32</accession>
<evidence type="ECO:0000256" key="4">
    <source>
        <dbReference type="ARBA" id="ARBA00013244"/>
    </source>
</evidence>
<evidence type="ECO:0000256" key="1">
    <source>
        <dbReference type="ARBA" id="ARBA00004771"/>
    </source>
</evidence>
<dbReference type="Proteomes" id="UP000254808">
    <property type="component" value="Chromosome"/>
</dbReference>
<evidence type="ECO:0000313" key="13">
    <source>
        <dbReference type="EMBL" id="AXI99433.1"/>
    </source>
</evidence>
<dbReference type="InterPro" id="IPR009721">
    <property type="entry name" value="O-acyltransferase_WSD1_C"/>
</dbReference>
<dbReference type="GO" id="GO:0005886">
    <property type="term" value="C:plasma membrane"/>
    <property type="evidence" value="ECO:0007669"/>
    <property type="project" value="TreeGrafter"/>
</dbReference>
<dbReference type="Pfam" id="PF03007">
    <property type="entry name" value="WS_DGAT_cat"/>
    <property type="match status" value="1"/>
</dbReference>
<evidence type="ECO:0000256" key="8">
    <source>
        <dbReference type="ARBA" id="ARBA00023098"/>
    </source>
</evidence>
<dbReference type="InterPro" id="IPR045034">
    <property type="entry name" value="O-acyltransferase_WSD1-like"/>
</dbReference>
<dbReference type="Pfam" id="PF06974">
    <property type="entry name" value="WS_DGAT_C"/>
    <property type="match status" value="1"/>
</dbReference>
<evidence type="ECO:0000256" key="3">
    <source>
        <dbReference type="ARBA" id="ARBA00009587"/>
    </source>
</evidence>
<dbReference type="GO" id="GO:0006071">
    <property type="term" value="P:glycerol metabolic process"/>
    <property type="evidence" value="ECO:0007669"/>
    <property type="project" value="UniProtKB-KW"/>
</dbReference>
<proteinExistence type="inferred from homology"/>
<evidence type="ECO:0000256" key="7">
    <source>
        <dbReference type="ARBA" id="ARBA00022798"/>
    </source>
</evidence>
<dbReference type="OrthoDB" id="9810950at2"/>
<dbReference type="EC" id="2.3.1.20" evidence="4"/>
<keyword evidence="5" id="KW-0444">Lipid biosynthesis</keyword>
<evidence type="ECO:0000259" key="12">
    <source>
        <dbReference type="Pfam" id="PF06974"/>
    </source>
</evidence>
<name>A0A345UG32_9BACT</name>